<dbReference type="CDD" id="cd01208">
    <property type="entry name" value="PTB_X11"/>
    <property type="match status" value="1"/>
</dbReference>
<dbReference type="InterPro" id="IPR051230">
    <property type="entry name" value="APP-Binding"/>
</dbReference>
<dbReference type="SMART" id="SM00228">
    <property type="entry name" value="PDZ"/>
    <property type="match status" value="2"/>
</dbReference>
<dbReference type="Gene3D" id="2.30.29.30">
    <property type="entry name" value="Pleckstrin-homology domain (PH domain)/Phosphotyrosine-binding domain (PTB)"/>
    <property type="match status" value="1"/>
</dbReference>
<evidence type="ECO:0000259" key="4">
    <source>
        <dbReference type="PROSITE" id="PS01179"/>
    </source>
</evidence>
<protein>
    <submittedName>
        <fullName evidence="8">Protein kinase domain-containing protein</fullName>
    </submittedName>
</protein>
<dbReference type="WBParaSite" id="SBAD_0000294501-mRNA-1">
    <property type="protein sequence ID" value="SBAD_0000294501-mRNA-1"/>
    <property type="gene ID" value="SBAD_0000294501"/>
</dbReference>
<dbReference type="PROSITE" id="PS01179">
    <property type="entry name" value="PID"/>
    <property type="match status" value="1"/>
</dbReference>
<reference evidence="8" key="1">
    <citation type="submission" date="2016-06" db="UniProtKB">
        <authorList>
            <consortium name="WormBaseParasite"/>
        </authorList>
    </citation>
    <scope>IDENTIFICATION</scope>
</reference>
<dbReference type="FunFam" id="2.30.42.10:FF:000007">
    <property type="entry name" value="Amyloid beta A4 protein-binding family A member"/>
    <property type="match status" value="1"/>
</dbReference>
<dbReference type="CDD" id="cd06793">
    <property type="entry name" value="PDZ2_APBA1_3-like"/>
    <property type="match status" value="1"/>
</dbReference>
<dbReference type="GO" id="GO:0007268">
    <property type="term" value="P:chemical synaptic transmission"/>
    <property type="evidence" value="ECO:0007669"/>
    <property type="project" value="TreeGrafter"/>
</dbReference>
<evidence type="ECO:0000313" key="8">
    <source>
        <dbReference type="WBParaSite" id="SBAD_0000294501-mRNA-1"/>
    </source>
</evidence>
<dbReference type="InterPro" id="IPR011993">
    <property type="entry name" value="PH-like_dom_sf"/>
</dbReference>
<dbReference type="InterPro" id="IPR001478">
    <property type="entry name" value="PDZ"/>
</dbReference>
<keyword evidence="1" id="KW-0813">Transport</keyword>
<dbReference type="CDD" id="cd06720">
    <property type="entry name" value="PDZ1_APBA1_3-like"/>
    <property type="match status" value="1"/>
</dbReference>
<evidence type="ECO:0000313" key="7">
    <source>
        <dbReference type="Proteomes" id="UP000270296"/>
    </source>
</evidence>
<dbReference type="GO" id="GO:0005886">
    <property type="term" value="C:plasma membrane"/>
    <property type="evidence" value="ECO:0007669"/>
    <property type="project" value="TreeGrafter"/>
</dbReference>
<dbReference type="InterPro" id="IPR036034">
    <property type="entry name" value="PDZ_sf"/>
</dbReference>
<proteinExistence type="predicted"/>
<dbReference type="Pfam" id="PF00640">
    <property type="entry name" value="PID"/>
    <property type="match status" value="1"/>
</dbReference>
<feature type="domain" description="PDZ" evidence="5">
    <location>
        <begin position="653"/>
        <end position="726"/>
    </location>
</feature>
<organism evidence="8">
    <name type="scientific">Soboliphyme baturini</name>
    <dbReference type="NCBI Taxonomy" id="241478"/>
    <lineage>
        <taxon>Eukaryota</taxon>
        <taxon>Metazoa</taxon>
        <taxon>Ecdysozoa</taxon>
        <taxon>Nematoda</taxon>
        <taxon>Enoplea</taxon>
        <taxon>Dorylaimia</taxon>
        <taxon>Dioctophymatida</taxon>
        <taxon>Dioctophymatoidea</taxon>
        <taxon>Soboliphymatidae</taxon>
        <taxon>Soboliphyme</taxon>
    </lineage>
</organism>
<dbReference type="Pfam" id="PF00595">
    <property type="entry name" value="PDZ"/>
    <property type="match status" value="2"/>
</dbReference>
<keyword evidence="7" id="KW-1185">Reference proteome</keyword>
<name>A0A183IGR5_9BILA</name>
<dbReference type="EMBL" id="UZAM01007417">
    <property type="protein sequence ID" value="VDO99016.1"/>
    <property type="molecule type" value="Genomic_DNA"/>
</dbReference>
<dbReference type="PANTHER" id="PTHR12345">
    <property type="entry name" value="SYNTENIN RELATED"/>
    <property type="match status" value="1"/>
</dbReference>
<evidence type="ECO:0000256" key="3">
    <source>
        <dbReference type="ARBA" id="ARBA00022737"/>
    </source>
</evidence>
<feature type="domain" description="PDZ" evidence="5">
    <location>
        <begin position="562"/>
        <end position="647"/>
    </location>
</feature>
<dbReference type="SUPFAM" id="SSF50729">
    <property type="entry name" value="PH domain-like"/>
    <property type="match status" value="1"/>
</dbReference>
<dbReference type="SMART" id="SM00462">
    <property type="entry name" value="PTB"/>
    <property type="match status" value="1"/>
</dbReference>
<accession>A0A183IGR5</accession>
<evidence type="ECO:0000313" key="6">
    <source>
        <dbReference type="EMBL" id="VDO99016.1"/>
    </source>
</evidence>
<reference evidence="6 7" key="2">
    <citation type="submission" date="2018-11" db="EMBL/GenBank/DDBJ databases">
        <authorList>
            <consortium name="Pathogen Informatics"/>
        </authorList>
    </citation>
    <scope>NUCLEOTIDE SEQUENCE [LARGE SCALE GENOMIC DNA]</scope>
</reference>
<dbReference type="GO" id="GO:0005737">
    <property type="term" value="C:cytoplasm"/>
    <property type="evidence" value="ECO:0007669"/>
    <property type="project" value="TreeGrafter"/>
</dbReference>
<feature type="domain" description="PID" evidence="4">
    <location>
        <begin position="374"/>
        <end position="549"/>
    </location>
</feature>
<dbReference type="GO" id="GO:0043197">
    <property type="term" value="C:dendritic spine"/>
    <property type="evidence" value="ECO:0007669"/>
    <property type="project" value="TreeGrafter"/>
</dbReference>
<keyword evidence="2" id="KW-0597">Phosphoprotein</keyword>
<dbReference type="Gene3D" id="2.30.42.10">
    <property type="match status" value="2"/>
</dbReference>
<dbReference type="PROSITE" id="PS50106">
    <property type="entry name" value="PDZ"/>
    <property type="match status" value="2"/>
</dbReference>
<dbReference type="InterPro" id="IPR006020">
    <property type="entry name" value="PTB/PI_dom"/>
</dbReference>
<keyword evidence="3" id="KW-0677">Repeat</keyword>
<evidence type="ECO:0000256" key="1">
    <source>
        <dbReference type="ARBA" id="ARBA00022448"/>
    </source>
</evidence>
<evidence type="ECO:0000259" key="5">
    <source>
        <dbReference type="PROSITE" id="PS50106"/>
    </source>
</evidence>
<sequence length="726" mass="80137">MANVQPNPNWECEHLRPVDVSNGYHADLDMFSPLARNRISRSLPNFEEDAEENENNLNAYSFRQVRHEDRTQLSASVLINQQIFEIQQKGLCSDPTDSSQDKMQWRSSATKTVPFGSPFARKKNGKTLNELAQQSQRQQTNVGSAVQELHLDSVHAEAMSNGLEEGRDLFLSHPELQAKLSSFSTSLLHSARGLDVQIPLNGHPSVAEAPFVSNVNKMAAASQLSSPIFVASDSLDLAEKLEHYAALLRASVLINQNIYIAFRAARCKPVYRPHRSLPIYLSSFLNQQLQIGEQKPFQVKPMLKTILKSTLFDVKNLYGLCEDTNDNEANSETDKLLDVTSGVKAYVGEVELGEKKSRKKKEVIIHEPAVLIEGVLFRARYLGSTQLLCDGPSTKASRILQAQEAVSLIKAPEGESQPSTDVDLFISTEKIMVLNTDLQVILKMQLDIMMDHSLRTISYIADIGDLLVIMARRVSQSASDGQGVSIKQIPKMICHVFESEEAQFIAQSIGQAFQVAYLEFLKSRGIEDPGYLRELDYQEVLNSQEIFSDELDLFSSKDTLKDAVVPKKKDEPLGIVIVESGWGSMLPTVVIANMLPDGPAARCKKLNIGDHLIAVNGISLVGLPLTSCQQYIKDAKSLTAVRLTIVPTPPVVEVKIKRPDTKYQLGFSVQNGVICSLLRGGIAERGGVRVGHRIIEINGESVVAVPHEKIVTMLATAVGEVSLIAF</sequence>
<evidence type="ECO:0000256" key="2">
    <source>
        <dbReference type="ARBA" id="ARBA00022553"/>
    </source>
</evidence>
<gene>
    <name evidence="6" type="ORF">SBAD_LOCUS2810</name>
</gene>
<dbReference type="OrthoDB" id="5987010at2759"/>
<dbReference type="PANTHER" id="PTHR12345:SF16">
    <property type="entry name" value="X11L, ISOFORM F-RELATED"/>
    <property type="match status" value="1"/>
</dbReference>
<dbReference type="AlphaFoldDB" id="A0A183IGR5"/>
<dbReference type="SUPFAM" id="SSF50156">
    <property type="entry name" value="PDZ domain-like"/>
    <property type="match status" value="2"/>
</dbReference>
<dbReference type="Proteomes" id="UP000270296">
    <property type="component" value="Unassembled WGS sequence"/>
</dbReference>